<keyword evidence="1" id="KW-1133">Transmembrane helix</keyword>
<reference evidence="3 4" key="1">
    <citation type="submission" date="2019-07" db="EMBL/GenBank/DDBJ databases">
        <title>Genomic Encyclopedia of Archaeal and Bacterial Type Strains, Phase II (KMG-II): from individual species to whole genera.</title>
        <authorList>
            <person name="Goeker M."/>
        </authorList>
    </citation>
    <scope>NUCLEOTIDE SEQUENCE [LARGE SCALE GENOMIC DNA]</scope>
    <source>
        <strain evidence="3 4">ATCC BAA-1854</strain>
    </source>
</reference>
<dbReference type="AlphaFoldDB" id="A0A562TQ56"/>
<dbReference type="Proteomes" id="UP000317010">
    <property type="component" value="Unassembled WGS sequence"/>
</dbReference>
<proteinExistence type="predicted"/>
<dbReference type="PANTHER" id="PTHR34220:SF7">
    <property type="entry name" value="SENSOR HISTIDINE KINASE YPDA"/>
    <property type="match status" value="1"/>
</dbReference>
<gene>
    <name evidence="3" type="ORF">JN11_04292</name>
</gene>
<feature type="transmembrane region" description="Helical" evidence="1">
    <location>
        <begin position="110"/>
        <end position="130"/>
    </location>
</feature>
<name>A0A562TQ56_9SPHI</name>
<dbReference type="InterPro" id="IPR050640">
    <property type="entry name" value="Bact_2-comp_sensor_kinase"/>
</dbReference>
<protein>
    <submittedName>
        <fullName evidence="3">GHKL domain-containing protein</fullName>
    </submittedName>
</protein>
<organism evidence="3 4">
    <name type="scientific">Mucilaginibacter frigoritolerans</name>
    <dbReference type="NCBI Taxonomy" id="652788"/>
    <lineage>
        <taxon>Bacteria</taxon>
        <taxon>Pseudomonadati</taxon>
        <taxon>Bacteroidota</taxon>
        <taxon>Sphingobacteriia</taxon>
        <taxon>Sphingobacteriales</taxon>
        <taxon>Sphingobacteriaceae</taxon>
        <taxon>Mucilaginibacter</taxon>
    </lineage>
</organism>
<dbReference type="GO" id="GO:0000155">
    <property type="term" value="F:phosphorelay sensor kinase activity"/>
    <property type="evidence" value="ECO:0007669"/>
    <property type="project" value="InterPro"/>
</dbReference>
<feature type="transmembrane region" description="Helical" evidence="1">
    <location>
        <begin position="32"/>
        <end position="55"/>
    </location>
</feature>
<dbReference type="Pfam" id="PF06580">
    <property type="entry name" value="His_kinase"/>
    <property type="match status" value="1"/>
</dbReference>
<dbReference type="PANTHER" id="PTHR34220">
    <property type="entry name" value="SENSOR HISTIDINE KINASE YPDA"/>
    <property type="match status" value="1"/>
</dbReference>
<accession>A0A562TQ56</accession>
<dbReference type="RefSeq" id="WP_144915886.1">
    <property type="nucleotide sequence ID" value="NZ_VLLI01000015.1"/>
</dbReference>
<keyword evidence="1" id="KW-0812">Transmembrane</keyword>
<evidence type="ECO:0000259" key="2">
    <source>
        <dbReference type="Pfam" id="PF06580"/>
    </source>
</evidence>
<dbReference type="OrthoDB" id="9792992at2"/>
<feature type="domain" description="Signal transduction histidine kinase internal region" evidence="2">
    <location>
        <begin position="149"/>
        <end position="225"/>
    </location>
</feature>
<evidence type="ECO:0000313" key="3">
    <source>
        <dbReference type="EMBL" id="TWI95553.1"/>
    </source>
</evidence>
<evidence type="ECO:0000313" key="4">
    <source>
        <dbReference type="Proteomes" id="UP000317010"/>
    </source>
</evidence>
<sequence>MRNFFLHLLFWVIFFLMWNQVVYFYISNQINRLYFSALDVSLIIAAFYMIYLYVVPNYFRRKSVMRLMLLAFMVVILLAGLYSWIMTIFLHHRLVPIRFDFSWNYTDLQFNRFFIALLGVLAGCFVKLGMDRIQVGRKMEIMEKEKSQAELTYLKAQINPHFLFNSLNSLYTQLELNPQAAKGTLVSLAELLRYQLYDCTADSIPLTKELAYLENYFNLQKIRKDNCSASLLIKGYHENLQIAPLLLILFVENAFKYVSDYDEKENSIHIEINVTNTGINFYCVNTFDVNYPQQADDMNKGIGLNNVKKRLELIYTHKFNLNVESKNELYRVELTLNLK</sequence>
<keyword evidence="1" id="KW-0472">Membrane</keyword>
<dbReference type="InterPro" id="IPR010559">
    <property type="entry name" value="Sig_transdc_His_kin_internal"/>
</dbReference>
<feature type="transmembrane region" description="Helical" evidence="1">
    <location>
        <begin position="67"/>
        <end position="90"/>
    </location>
</feature>
<dbReference type="GO" id="GO:0016020">
    <property type="term" value="C:membrane"/>
    <property type="evidence" value="ECO:0007669"/>
    <property type="project" value="InterPro"/>
</dbReference>
<evidence type="ECO:0000256" key="1">
    <source>
        <dbReference type="SAM" id="Phobius"/>
    </source>
</evidence>
<keyword evidence="4" id="KW-1185">Reference proteome</keyword>
<feature type="transmembrane region" description="Helical" evidence="1">
    <location>
        <begin position="5"/>
        <end position="26"/>
    </location>
</feature>
<dbReference type="EMBL" id="VLLI01000015">
    <property type="protein sequence ID" value="TWI95553.1"/>
    <property type="molecule type" value="Genomic_DNA"/>
</dbReference>
<comment type="caution">
    <text evidence="3">The sequence shown here is derived from an EMBL/GenBank/DDBJ whole genome shotgun (WGS) entry which is preliminary data.</text>
</comment>